<dbReference type="PROSITE" id="PS52016">
    <property type="entry name" value="TONB_DEPENDENT_REC_3"/>
    <property type="match status" value="1"/>
</dbReference>
<evidence type="ECO:0000256" key="1">
    <source>
        <dbReference type="ARBA" id="ARBA00004571"/>
    </source>
</evidence>
<dbReference type="GO" id="GO:0009279">
    <property type="term" value="C:cell outer membrane"/>
    <property type="evidence" value="ECO:0007669"/>
    <property type="project" value="UniProtKB-SubCell"/>
</dbReference>
<evidence type="ECO:0000256" key="11">
    <source>
        <dbReference type="RuleBase" id="RU003357"/>
    </source>
</evidence>
<protein>
    <submittedName>
        <fullName evidence="15">Outer membrane vitamin B12 receptor BtuB</fullName>
    </submittedName>
</protein>
<evidence type="ECO:0000256" key="12">
    <source>
        <dbReference type="SAM" id="SignalP"/>
    </source>
</evidence>
<dbReference type="InterPro" id="IPR036942">
    <property type="entry name" value="Beta-barrel_TonB_sf"/>
</dbReference>
<feature type="signal peptide" evidence="12">
    <location>
        <begin position="1"/>
        <end position="21"/>
    </location>
</feature>
<evidence type="ECO:0000256" key="5">
    <source>
        <dbReference type="ARBA" id="ARBA00022729"/>
    </source>
</evidence>
<evidence type="ECO:0000256" key="2">
    <source>
        <dbReference type="ARBA" id="ARBA00022448"/>
    </source>
</evidence>
<keyword evidence="9 10" id="KW-0998">Cell outer membrane</keyword>
<dbReference type="CDD" id="cd01347">
    <property type="entry name" value="ligand_gated_channel"/>
    <property type="match status" value="1"/>
</dbReference>
<comment type="similarity">
    <text evidence="10 11">Belongs to the TonB-dependent receptor family.</text>
</comment>
<keyword evidence="4 10" id="KW-0812">Transmembrane</keyword>
<dbReference type="InterPro" id="IPR037066">
    <property type="entry name" value="Plug_dom_sf"/>
</dbReference>
<evidence type="ECO:0000256" key="6">
    <source>
        <dbReference type="ARBA" id="ARBA00023065"/>
    </source>
</evidence>
<reference evidence="15" key="1">
    <citation type="submission" date="2020-01" db="EMBL/GenBank/DDBJ databases">
        <authorList>
            <person name="Meier V. D."/>
            <person name="Meier V D."/>
        </authorList>
    </citation>
    <scope>NUCLEOTIDE SEQUENCE</scope>
    <source>
        <strain evidence="15">HLG_WM_MAG_01</strain>
    </source>
</reference>
<evidence type="ECO:0000256" key="3">
    <source>
        <dbReference type="ARBA" id="ARBA00022452"/>
    </source>
</evidence>
<proteinExistence type="inferred from homology"/>
<feature type="chain" id="PRO_5027873594" evidence="12">
    <location>
        <begin position="22"/>
        <end position="610"/>
    </location>
</feature>
<feature type="domain" description="TonB-dependent receptor plug" evidence="14">
    <location>
        <begin position="42"/>
        <end position="148"/>
    </location>
</feature>
<name>A0A6S6UB46_9BACT</name>
<dbReference type="InterPro" id="IPR000531">
    <property type="entry name" value="Beta-barrel_TonB"/>
</dbReference>
<dbReference type="PANTHER" id="PTHR30069:SF53">
    <property type="entry name" value="COLICIN I RECEPTOR-RELATED"/>
    <property type="match status" value="1"/>
</dbReference>
<gene>
    <name evidence="15" type="ORF">HELGO_WM1011</name>
</gene>
<dbReference type="Gene3D" id="2.170.130.10">
    <property type="entry name" value="TonB-dependent receptor, plug domain"/>
    <property type="match status" value="1"/>
</dbReference>
<keyword evidence="2 10" id="KW-0813">Transport</keyword>
<evidence type="ECO:0000313" key="15">
    <source>
        <dbReference type="EMBL" id="CAA6823959.1"/>
    </source>
</evidence>
<evidence type="ECO:0000256" key="8">
    <source>
        <dbReference type="ARBA" id="ARBA00023136"/>
    </source>
</evidence>
<keyword evidence="5 12" id="KW-0732">Signal</keyword>
<dbReference type="Gene3D" id="2.40.170.20">
    <property type="entry name" value="TonB-dependent receptor, beta-barrel domain"/>
    <property type="match status" value="1"/>
</dbReference>
<feature type="domain" description="TonB-dependent receptor-like beta-barrel" evidence="13">
    <location>
        <begin position="169"/>
        <end position="584"/>
    </location>
</feature>
<organism evidence="15">
    <name type="scientific">uncultured Sulfurovum sp</name>
    <dbReference type="NCBI Taxonomy" id="269237"/>
    <lineage>
        <taxon>Bacteria</taxon>
        <taxon>Pseudomonadati</taxon>
        <taxon>Campylobacterota</taxon>
        <taxon>Epsilonproteobacteria</taxon>
        <taxon>Campylobacterales</taxon>
        <taxon>Sulfurovaceae</taxon>
        <taxon>Sulfurovum</taxon>
        <taxon>environmental samples</taxon>
    </lineage>
</organism>
<evidence type="ECO:0000256" key="10">
    <source>
        <dbReference type="PROSITE-ProRule" id="PRU01360"/>
    </source>
</evidence>
<keyword evidence="7 11" id="KW-0798">TonB box</keyword>
<dbReference type="InterPro" id="IPR012910">
    <property type="entry name" value="Plug_dom"/>
</dbReference>
<accession>A0A6S6UB46</accession>
<evidence type="ECO:0000256" key="4">
    <source>
        <dbReference type="ARBA" id="ARBA00022692"/>
    </source>
</evidence>
<dbReference type="InterPro" id="IPR039426">
    <property type="entry name" value="TonB-dep_rcpt-like"/>
</dbReference>
<dbReference type="Pfam" id="PF07715">
    <property type="entry name" value="Plug"/>
    <property type="match status" value="1"/>
</dbReference>
<evidence type="ECO:0000259" key="13">
    <source>
        <dbReference type="Pfam" id="PF00593"/>
    </source>
</evidence>
<dbReference type="EMBL" id="CACVAS010000117">
    <property type="protein sequence ID" value="CAA6823959.1"/>
    <property type="molecule type" value="Genomic_DNA"/>
</dbReference>
<dbReference type="Pfam" id="PF00593">
    <property type="entry name" value="TonB_dep_Rec_b-barrel"/>
    <property type="match status" value="1"/>
</dbReference>
<dbReference type="GO" id="GO:0015889">
    <property type="term" value="P:cobalamin transport"/>
    <property type="evidence" value="ECO:0007669"/>
    <property type="project" value="TreeGrafter"/>
</dbReference>
<keyword evidence="8 10" id="KW-0472">Membrane</keyword>
<dbReference type="GO" id="GO:0006811">
    <property type="term" value="P:monoatomic ion transport"/>
    <property type="evidence" value="ECO:0007669"/>
    <property type="project" value="UniProtKB-KW"/>
</dbReference>
<evidence type="ECO:0000256" key="7">
    <source>
        <dbReference type="ARBA" id="ARBA00023077"/>
    </source>
</evidence>
<dbReference type="PANTHER" id="PTHR30069">
    <property type="entry name" value="TONB-DEPENDENT OUTER MEMBRANE RECEPTOR"/>
    <property type="match status" value="1"/>
</dbReference>
<sequence>MTTKTLSLITATLLLTSPTFAKEVQLEDISVTTATKSTQNIENVTSNIEVLTASQIEERGYTTVVEAISSLPGVSFTSNGGLGGTNNLYLRGSDSRRTLVLIDGIRFNDSTSISGAPFAHLLIANIAQIEVLKGAQSGVWGADASAGVINIITKKAKEGAHGSFYGEKGSFNTNKYGFNVSTATQNYRLNISHDAIDSEGFSAQLPKGEKLDSLEDDGYENKTTSIKLGIPINATNKIDIIHTMINADAQFDGFEQPNSSDSSHTDDTFTSINYNHIDSFNELNVYAKQSKFNRTFITGFGTSAFDGSVKEFGFTSKIPYHDEDFVVWGADYKKFEHKNSLNKTYDNQGYFVTNSNTFSGLLDGKTIFTQSLRFDKHSQFDNEVTGKLGLKHQHATIEGLTTSLNYGTAYNAPTLYQLYAPATSFGPIGNETLKPETTKSFDVSINYKNLTLTYFNNEIEDIIDYTNGYNNIEGTSTIKGFEASYNTQIGEDIHVGLNYTKLDAKDKNGKTLQRRPEQSANLTLDYYGIDNLHIGVDTQYVGKRVEYTFMGDVKAQTGNYVITNLTADYQVSKHFKLYGKVVNLTDKAYQVVDGYATSPRAYYLGLKGTF</sequence>
<keyword evidence="15" id="KW-0675">Receptor</keyword>
<evidence type="ECO:0000259" key="14">
    <source>
        <dbReference type="Pfam" id="PF07715"/>
    </source>
</evidence>
<evidence type="ECO:0000256" key="9">
    <source>
        <dbReference type="ARBA" id="ARBA00023237"/>
    </source>
</evidence>
<dbReference type="SUPFAM" id="SSF56935">
    <property type="entry name" value="Porins"/>
    <property type="match status" value="1"/>
</dbReference>
<dbReference type="AlphaFoldDB" id="A0A6S6UB46"/>
<keyword evidence="3 10" id="KW-1134">Transmembrane beta strand</keyword>
<comment type="subcellular location">
    <subcellularLocation>
        <location evidence="1 10">Cell outer membrane</location>
        <topology evidence="1 10">Multi-pass membrane protein</topology>
    </subcellularLocation>
</comment>
<keyword evidence="6" id="KW-0406">Ion transport</keyword>